<dbReference type="InterPro" id="IPR045139">
    <property type="entry name" value="Aladin"/>
</dbReference>
<dbReference type="InterPro" id="IPR001680">
    <property type="entry name" value="WD40_rpt"/>
</dbReference>
<dbReference type="Gene3D" id="2.130.10.10">
    <property type="entry name" value="YVTN repeat-like/Quinoprotein amine dehydrogenase"/>
    <property type="match status" value="1"/>
</dbReference>
<proteinExistence type="predicted"/>
<keyword evidence="2" id="KW-1185">Reference proteome</keyword>
<dbReference type="InterPro" id="IPR036322">
    <property type="entry name" value="WD40_repeat_dom_sf"/>
</dbReference>
<evidence type="ECO:0000313" key="2">
    <source>
        <dbReference type="Proteomes" id="UP000005408"/>
    </source>
</evidence>
<dbReference type="Pfam" id="PF00400">
    <property type="entry name" value="WD40"/>
    <property type="match status" value="1"/>
</dbReference>
<dbReference type="PANTHER" id="PTHR14494">
    <property type="entry name" value="ALADIN/ADRACALIN/AAAS"/>
    <property type="match status" value="1"/>
</dbReference>
<organism evidence="1 2">
    <name type="scientific">Magallana gigas</name>
    <name type="common">Pacific oyster</name>
    <name type="synonym">Crassostrea gigas</name>
    <dbReference type="NCBI Taxonomy" id="29159"/>
    <lineage>
        <taxon>Eukaryota</taxon>
        <taxon>Metazoa</taxon>
        <taxon>Spiralia</taxon>
        <taxon>Lophotrochozoa</taxon>
        <taxon>Mollusca</taxon>
        <taxon>Bivalvia</taxon>
        <taxon>Autobranchia</taxon>
        <taxon>Pteriomorphia</taxon>
        <taxon>Ostreida</taxon>
        <taxon>Ostreoidea</taxon>
        <taxon>Ostreidae</taxon>
        <taxon>Magallana</taxon>
    </lineage>
</organism>
<dbReference type="SUPFAM" id="SSF50978">
    <property type="entry name" value="WD40 repeat-like"/>
    <property type="match status" value="1"/>
</dbReference>
<reference evidence="1" key="1">
    <citation type="submission" date="2022-08" db="UniProtKB">
        <authorList>
            <consortium name="EnsemblMetazoa"/>
        </authorList>
    </citation>
    <scope>IDENTIFICATION</scope>
    <source>
        <strain evidence="1">05x7-T-G4-1.051#20</strain>
    </source>
</reference>
<dbReference type="Proteomes" id="UP000005408">
    <property type="component" value="Unassembled WGS sequence"/>
</dbReference>
<dbReference type="GO" id="GO:0005643">
    <property type="term" value="C:nuclear pore"/>
    <property type="evidence" value="ECO:0007669"/>
    <property type="project" value="TreeGrafter"/>
</dbReference>
<evidence type="ECO:0008006" key="3">
    <source>
        <dbReference type="Google" id="ProtNLM"/>
    </source>
</evidence>
<accession>A0A8W8M5L6</accession>
<dbReference type="AlphaFoldDB" id="A0A8W8M5L6"/>
<dbReference type="EnsemblMetazoa" id="G31444.6">
    <property type="protein sequence ID" value="G31444.6:cds"/>
    <property type="gene ID" value="G31444"/>
</dbReference>
<dbReference type="GO" id="GO:0006913">
    <property type="term" value="P:nucleocytoplasmic transport"/>
    <property type="evidence" value="ECO:0007669"/>
    <property type="project" value="TreeGrafter"/>
</dbReference>
<dbReference type="PANTHER" id="PTHR14494:SF0">
    <property type="entry name" value="ALADIN"/>
    <property type="match status" value="1"/>
</dbReference>
<dbReference type="SMART" id="SM00320">
    <property type="entry name" value="WD40"/>
    <property type="match status" value="3"/>
</dbReference>
<dbReference type="InterPro" id="IPR015943">
    <property type="entry name" value="WD40/YVTN_repeat-like_dom_sf"/>
</dbReference>
<name>A0A8W8M5L6_MAGGI</name>
<evidence type="ECO:0000313" key="1">
    <source>
        <dbReference type="EnsemblMetazoa" id="G31444.6:cds"/>
    </source>
</evidence>
<sequence>MSNEEIITKFSDIVNWSRSPVKAFAWHPHTLKFAYALGDDSIKVHSGKSDLVPTLKHKLQKNVADLAWQPSTSSCQVLQQQNHAPVTCLAWDPSGRILLSASPVDTSLMAWDVPMETCVPLRRLGGGGVSLIKWSPDGSKVFSATPSQLFRYLMGILSVSI</sequence>
<protein>
    <recommendedName>
        <fullName evidence="3">Aladin</fullName>
    </recommendedName>
</protein>